<dbReference type="UniPathway" id="UPA00109">
    <property type="reaction ID" value="UER00187"/>
</dbReference>
<dbReference type="InterPro" id="IPR020810">
    <property type="entry name" value="Enolase_C"/>
</dbReference>
<keyword evidence="10" id="KW-0282">Flagellum</keyword>
<evidence type="ECO:0000256" key="13">
    <source>
        <dbReference type="ARBA" id="ARBA00023152"/>
    </source>
</evidence>
<evidence type="ECO:0000256" key="15">
    <source>
        <dbReference type="ARBA" id="ARBA00023239"/>
    </source>
</evidence>
<keyword evidence="23" id="KW-1185">Reference proteome</keyword>
<dbReference type="OrthoDB" id="271226at2759"/>
<dbReference type="SUPFAM" id="SSF52058">
    <property type="entry name" value="L domain-like"/>
    <property type="match status" value="1"/>
</dbReference>
<evidence type="ECO:0000259" key="21">
    <source>
        <dbReference type="SMART" id="SM01193"/>
    </source>
</evidence>
<dbReference type="NCBIfam" id="TIGR01060">
    <property type="entry name" value="eno"/>
    <property type="match status" value="1"/>
</dbReference>
<comment type="pathway">
    <text evidence="3">Carbohydrate degradation; glycolysis; pyruvate from D-glyceraldehyde 3-phosphate: step 4/5.</text>
</comment>
<dbReference type="SUPFAM" id="SSF54826">
    <property type="entry name" value="Enolase N-terminal domain-like"/>
    <property type="match status" value="1"/>
</dbReference>
<dbReference type="InterPro" id="IPR036849">
    <property type="entry name" value="Enolase-like_C_sf"/>
</dbReference>
<dbReference type="Pfam" id="PF03952">
    <property type="entry name" value="Enolase_N"/>
    <property type="match status" value="1"/>
</dbReference>
<dbReference type="SMART" id="SM00365">
    <property type="entry name" value="LRR_SD22"/>
    <property type="match status" value="5"/>
</dbReference>
<organism evidence="22 23">
    <name type="scientific">Hirundo rustica rustica</name>
    <dbReference type="NCBI Taxonomy" id="333673"/>
    <lineage>
        <taxon>Eukaryota</taxon>
        <taxon>Metazoa</taxon>
        <taxon>Chordata</taxon>
        <taxon>Craniata</taxon>
        <taxon>Vertebrata</taxon>
        <taxon>Euteleostomi</taxon>
        <taxon>Archelosauria</taxon>
        <taxon>Archosauria</taxon>
        <taxon>Dinosauria</taxon>
        <taxon>Saurischia</taxon>
        <taxon>Theropoda</taxon>
        <taxon>Coelurosauria</taxon>
        <taxon>Aves</taxon>
        <taxon>Neognathae</taxon>
        <taxon>Neoaves</taxon>
        <taxon>Telluraves</taxon>
        <taxon>Australaves</taxon>
        <taxon>Passeriformes</taxon>
        <taxon>Sylvioidea</taxon>
        <taxon>Hirundinidae</taxon>
        <taxon>Hirundo</taxon>
    </lineage>
</organism>
<evidence type="ECO:0000259" key="20">
    <source>
        <dbReference type="SMART" id="SM01192"/>
    </source>
</evidence>
<dbReference type="GO" id="GO:0000287">
    <property type="term" value="F:magnesium ion binding"/>
    <property type="evidence" value="ECO:0007669"/>
    <property type="project" value="InterPro"/>
</dbReference>
<dbReference type="GO" id="GO:0000015">
    <property type="term" value="C:phosphopyruvate hydratase complex"/>
    <property type="evidence" value="ECO:0007669"/>
    <property type="project" value="InterPro"/>
</dbReference>
<evidence type="ECO:0000256" key="7">
    <source>
        <dbReference type="ARBA" id="ARBA00022614"/>
    </source>
</evidence>
<dbReference type="PANTHER" id="PTHR11902:SF10">
    <property type="entry name" value="GAMMA-ENOLASE"/>
    <property type="match status" value="1"/>
</dbReference>
<evidence type="ECO:0000256" key="16">
    <source>
        <dbReference type="ARBA" id="ARBA00023273"/>
    </source>
</evidence>
<dbReference type="Gene3D" id="3.30.390.10">
    <property type="entry name" value="Enolase-like, N-terminal domain"/>
    <property type="match status" value="1"/>
</dbReference>
<dbReference type="SUPFAM" id="SSF51604">
    <property type="entry name" value="Enolase C-terminal domain-like"/>
    <property type="match status" value="1"/>
</dbReference>
<dbReference type="PRINTS" id="PR00148">
    <property type="entry name" value="ENOLASE"/>
</dbReference>
<dbReference type="InterPro" id="IPR020811">
    <property type="entry name" value="Enolase_N"/>
</dbReference>
<evidence type="ECO:0000313" key="23">
    <source>
        <dbReference type="Proteomes" id="UP000269221"/>
    </source>
</evidence>
<evidence type="ECO:0000256" key="1">
    <source>
        <dbReference type="ARBA" id="ARBA00001946"/>
    </source>
</evidence>
<dbReference type="AlphaFoldDB" id="A0A3M0K532"/>
<dbReference type="InterPro" id="IPR032675">
    <property type="entry name" value="LRR_dom_sf"/>
</dbReference>
<proteinExistence type="inferred from homology"/>
<dbReference type="EC" id="4.2.1.11" evidence="5"/>
<dbReference type="InterPro" id="IPR000941">
    <property type="entry name" value="Enolase"/>
</dbReference>
<accession>A0A3M0K532</accession>
<feature type="region of interest" description="Disordered" evidence="19">
    <location>
        <begin position="1"/>
        <end position="36"/>
    </location>
</feature>
<dbReference type="PANTHER" id="PTHR11902">
    <property type="entry name" value="ENOLASE"/>
    <property type="match status" value="1"/>
</dbReference>
<dbReference type="GO" id="GO:0006096">
    <property type="term" value="P:glycolytic process"/>
    <property type="evidence" value="ECO:0007669"/>
    <property type="project" value="UniProtKB-UniPathway"/>
</dbReference>
<evidence type="ECO:0000256" key="3">
    <source>
        <dbReference type="ARBA" id="ARBA00005031"/>
    </source>
</evidence>
<comment type="subcellular location">
    <subcellularLocation>
        <location evidence="2">Cytoplasm</location>
        <location evidence="2">Cytoskeleton</location>
        <location evidence="2">Flagellum axoneme</location>
    </subcellularLocation>
</comment>
<comment type="cofactor">
    <cofactor evidence="1">
        <name>Mg(2+)</name>
        <dbReference type="ChEBI" id="CHEBI:18420"/>
    </cofactor>
</comment>
<dbReference type="CDD" id="cd03313">
    <property type="entry name" value="enolase"/>
    <property type="match status" value="1"/>
</dbReference>
<evidence type="ECO:0000256" key="18">
    <source>
        <dbReference type="ARBA" id="ARBA00071477"/>
    </source>
</evidence>
<dbReference type="Pfam" id="PF14580">
    <property type="entry name" value="LRR_9"/>
    <property type="match status" value="1"/>
</dbReference>
<feature type="domain" description="Enolase C-terminal TIM barrel" evidence="20">
    <location>
        <begin position="471"/>
        <end position="760"/>
    </location>
</feature>
<dbReference type="GO" id="GO:0004634">
    <property type="term" value="F:phosphopyruvate hydratase activity"/>
    <property type="evidence" value="ECO:0007669"/>
    <property type="project" value="UniProtKB-EC"/>
</dbReference>
<dbReference type="Pfam" id="PF00113">
    <property type="entry name" value="Enolase_C"/>
    <property type="match status" value="1"/>
</dbReference>
<keyword evidence="8" id="KW-0677">Repeat</keyword>
<keyword evidence="9" id="KW-0460">Magnesium</keyword>
<dbReference type="EMBL" id="QRBI01000120">
    <property type="protein sequence ID" value="RMC07591.1"/>
    <property type="molecule type" value="Genomic_DNA"/>
</dbReference>
<keyword evidence="12" id="KW-0969">Cilium</keyword>
<evidence type="ECO:0000256" key="8">
    <source>
        <dbReference type="ARBA" id="ARBA00022737"/>
    </source>
</evidence>
<keyword evidence="15" id="KW-0456">Lyase</keyword>
<dbReference type="InterPro" id="IPR001611">
    <property type="entry name" value="Leu-rich_rpt"/>
</dbReference>
<dbReference type="PROSITE" id="PS51450">
    <property type="entry name" value="LRR"/>
    <property type="match status" value="3"/>
</dbReference>
<gene>
    <name evidence="22" type="ORF">DUI87_17067</name>
</gene>
<evidence type="ECO:0000256" key="17">
    <source>
        <dbReference type="ARBA" id="ARBA00031125"/>
    </source>
</evidence>
<evidence type="ECO:0000256" key="6">
    <source>
        <dbReference type="ARBA" id="ARBA00022490"/>
    </source>
</evidence>
<evidence type="ECO:0000256" key="11">
    <source>
        <dbReference type="ARBA" id="ARBA00023054"/>
    </source>
</evidence>
<sequence length="763" mass="84945">MQDEEPEEEKEEREEDEEKEEGDDEEKEGKEPAPCPLTEEILKEGLSLLSKTGNGLAHAYVKFEAKDKGLTDISLLERFIHLRYVDLSKNKLKDLAPLSSLTQLLWLKVDGNLLTSASMQEMPYLQVISFDRNQIVDLEGITHPLLANLSLKENKIQTVLGLSQDQLFSLQVLELRGNQIKTTAGLGVPKLKQLYLAKNTICSLEGLEEFEQLETLHLRDNKLEALDGFCDSMKCLQYLNLRNNGIKSFQEVEKLQVLPMLQALVLMDNPCAEEPNYRLEVLSRLSQLQRLDKESVEEEEREEAEKMRQTRKEKHFLNLSSTPALGRLTMAVERIHAREILDSRGNPTVEVDLYTHKGMFRAAVPSGASTGIYEALELRDNDKSRFLGKGVLQAVDHINSTVAPALVGSGLSVVDQEKIDNLMLEMDGTENKSKFGANAILGVSLAVCKAGAAEKDVPLYRHIADLAGNSDLILPVPAFNVINGGSHAGNKLAMQEFMILPVGAESFRDAMRIGAEVYHNLKSVIKEKYGKDATNVGDEGGFAPNILENSEALELLKEAIDKAGYTDKIVIGMDVAASEFYRDGKYDLDFKSPDDPSRYISGDELGDLYQSFVRDYPVVSIEDPFDQDDWENWSKFTANVGIQIVGDDLTVTNPKRIERAVEEKACNCLLLKVNQIGSVTEAIQACKLAQENGWGVMVSHRSGETEDTFIADLVVGLCTGQIKTGAPCRSERLAKYNQLMRIEEELGDEARFAGHNFRNPSVL</sequence>
<comment type="similarity">
    <text evidence="4">Belongs to the enolase family.</text>
</comment>
<keyword evidence="13" id="KW-0324">Glycolysis</keyword>
<evidence type="ECO:0000256" key="4">
    <source>
        <dbReference type="ARBA" id="ARBA00009604"/>
    </source>
</evidence>
<keyword evidence="6" id="KW-0963">Cytoplasm</keyword>
<evidence type="ECO:0000256" key="9">
    <source>
        <dbReference type="ARBA" id="ARBA00022842"/>
    </source>
</evidence>
<feature type="domain" description="Enolase N-terminal" evidence="21">
    <location>
        <begin position="332"/>
        <end position="463"/>
    </location>
</feature>
<dbReference type="SFLD" id="SFLDS00001">
    <property type="entry name" value="Enolase"/>
    <property type="match status" value="1"/>
</dbReference>
<feature type="region of interest" description="Disordered" evidence="19">
    <location>
        <begin position="292"/>
        <end position="312"/>
    </location>
</feature>
<keyword evidence="7" id="KW-0433">Leucine-rich repeat</keyword>
<evidence type="ECO:0000256" key="5">
    <source>
        <dbReference type="ARBA" id="ARBA00012058"/>
    </source>
</evidence>
<dbReference type="Proteomes" id="UP000269221">
    <property type="component" value="Unassembled WGS sequence"/>
</dbReference>
<dbReference type="SFLD" id="SFLDG00178">
    <property type="entry name" value="enolase"/>
    <property type="match status" value="1"/>
</dbReference>
<dbReference type="InterPro" id="IPR029017">
    <property type="entry name" value="Enolase-like_N"/>
</dbReference>
<keyword evidence="16" id="KW-0966">Cell projection</keyword>
<evidence type="ECO:0000256" key="10">
    <source>
        <dbReference type="ARBA" id="ARBA00022846"/>
    </source>
</evidence>
<dbReference type="HAMAP" id="MF_00318">
    <property type="entry name" value="Enolase"/>
    <property type="match status" value="1"/>
</dbReference>
<keyword evidence="11" id="KW-0175">Coiled coil</keyword>
<protein>
    <recommendedName>
        <fullName evidence="18">Leucine-rich repeat-containing protein 23</fullName>
        <ecNumber evidence="5">4.2.1.11</ecNumber>
    </recommendedName>
    <alternativeName>
        <fullName evidence="17">2-phospho-D-glycerate hydro-lyase</fullName>
    </alternativeName>
</protein>
<dbReference type="SFLD" id="SFLDF00002">
    <property type="entry name" value="enolase"/>
    <property type="match status" value="1"/>
</dbReference>
<feature type="compositionally biased region" description="Acidic residues" evidence="19">
    <location>
        <begin position="1"/>
        <end position="26"/>
    </location>
</feature>
<dbReference type="PROSITE" id="PS00164">
    <property type="entry name" value="ENOLASE"/>
    <property type="match status" value="1"/>
</dbReference>
<dbReference type="FunFam" id="3.80.10.10:FF:001051">
    <property type="entry name" value="Leucine-rich repeat-containing 23"/>
    <property type="match status" value="1"/>
</dbReference>
<keyword evidence="14" id="KW-0206">Cytoskeleton</keyword>
<dbReference type="FunFam" id="3.30.390.10:FF:000001">
    <property type="entry name" value="Enolase"/>
    <property type="match status" value="1"/>
</dbReference>
<evidence type="ECO:0000256" key="2">
    <source>
        <dbReference type="ARBA" id="ARBA00004611"/>
    </source>
</evidence>
<name>A0A3M0K532_HIRRU</name>
<dbReference type="InterPro" id="IPR020809">
    <property type="entry name" value="Enolase_CS"/>
</dbReference>
<dbReference type="Gene3D" id="3.20.20.120">
    <property type="entry name" value="Enolase-like C-terminal domain"/>
    <property type="match status" value="1"/>
</dbReference>
<evidence type="ECO:0000313" key="22">
    <source>
        <dbReference type="EMBL" id="RMC07591.1"/>
    </source>
</evidence>
<dbReference type="SMART" id="SM01192">
    <property type="entry name" value="Enolase_C"/>
    <property type="match status" value="1"/>
</dbReference>
<reference evidence="22 23" key="1">
    <citation type="submission" date="2018-07" db="EMBL/GenBank/DDBJ databases">
        <title>A high quality draft genome assembly of the barn swallow (H. rustica rustica).</title>
        <authorList>
            <person name="Formenti G."/>
            <person name="Chiara M."/>
            <person name="Poveda L."/>
            <person name="Francoijs K.-J."/>
            <person name="Bonisoli-Alquati A."/>
            <person name="Canova L."/>
            <person name="Gianfranceschi L."/>
            <person name="Horner D.S."/>
            <person name="Saino N."/>
        </authorList>
    </citation>
    <scope>NUCLEOTIDE SEQUENCE [LARGE SCALE GENOMIC DNA]</scope>
    <source>
        <strain evidence="22">Chelidonia</strain>
        <tissue evidence="22">Blood</tissue>
    </source>
</reference>
<dbReference type="Gene3D" id="3.80.10.10">
    <property type="entry name" value="Ribonuclease Inhibitor"/>
    <property type="match status" value="2"/>
</dbReference>
<evidence type="ECO:0000256" key="12">
    <source>
        <dbReference type="ARBA" id="ARBA00023069"/>
    </source>
</evidence>
<dbReference type="STRING" id="333673.A0A3M0K532"/>
<evidence type="ECO:0000256" key="19">
    <source>
        <dbReference type="SAM" id="MobiDB-lite"/>
    </source>
</evidence>
<dbReference type="FunFam" id="3.20.20.120:FF:000002">
    <property type="entry name" value="Enolase 1"/>
    <property type="match status" value="1"/>
</dbReference>
<comment type="caution">
    <text evidence="22">The sequence shown here is derived from an EMBL/GenBank/DDBJ whole genome shotgun (WGS) entry which is preliminary data.</text>
</comment>
<dbReference type="SMART" id="SM01193">
    <property type="entry name" value="Enolase_N"/>
    <property type="match status" value="1"/>
</dbReference>
<evidence type="ECO:0000256" key="14">
    <source>
        <dbReference type="ARBA" id="ARBA00023212"/>
    </source>
</evidence>